<dbReference type="PANTHER" id="PTHR38030">
    <property type="entry name" value="PROTOPORPHYRINOGEN IX DEHYDROGENASE [MENAQUINONE]"/>
    <property type="match status" value="1"/>
</dbReference>
<organism evidence="2 3">
    <name type="scientific">Paraclostridium benzoelyticum</name>
    <dbReference type="NCBI Taxonomy" id="1629550"/>
    <lineage>
        <taxon>Bacteria</taxon>
        <taxon>Bacillati</taxon>
        <taxon>Bacillota</taxon>
        <taxon>Clostridia</taxon>
        <taxon>Peptostreptococcales</taxon>
        <taxon>Peptostreptococcaceae</taxon>
        <taxon>Paraclostridium</taxon>
    </lineage>
</organism>
<dbReference type="GO" id="GO:0010181">
    <property type="term" value="F:FMN binding"/>
    <property type="evidence" value="ECO:0007669"/>
    <property type="project" value="InterPro"/>
</dbReference>
<dbReference type="GO" id="GO:0070819">
    <property type="term" value="F:menaquinone-dependent protoporphyrinogen oxidase activity"/>
    <property type="evidence" value="ECO:0007669"/>
    <property type="project" value="TreeGrafter"/>
</dbReference>
<sequence>MSKKIAVIYKTKYGSTKKYAGWIALKLDADLYEISDIRSKHLDEYETIIFGGGIYKGKINGLNFIDQNYNKIKDKNIYIFSVGMESISENRKESLIKNNFKNIEEKNVGFYNFKGGLDYSSLSFIDKIMMKALKSMIDKKTKSDLTEDDKVVLRGFEEKIDLTDKKSIKELIDKISVYKSANDN</sequence>
<keyword evidence="3" id="KW-1185">Reference proteome</keyword>
<dbReference type="Proteomes" id="UP000034407">
    <property type="component" value="Unassembled WGS sequence"/>
</dbReference>
<name>A0A0M3DFJ5_9FIRM</name>
<dbReference type="GO" id="GO:0009055">
    <property type="term" value="F:electron transfer activity"/>
    <property type="evidence" value="ECO:0007669"/>
    <property type="project" value="InterPro"/>
</dbReference>
<feature type="domain" description="Flavodoxin" evidence="1">
    <location>
        <begin position="7"/>
        <end position="143"/>
    </location>
</feature>
<dbReference type="EMBL" id="LBBT01000237">
    <property type="protein sequence ID" value="KKY00896.1"/>
    <property type="molecule type" value="Genomic_DNA"/>
</dbReference>
<dbReference type="PANTHER" id="PTHR38030:SF2">
    <property type="entry name" value="PROTOPORPHYRINOGEN IX DEHYDROGENASE [QUINONE]"/>
    <property type="match status" value="1"/>
</dbReference>
<dbReference type="InterPro" id="IPR001226">
    <property type="entry name" value="Flavodoxin_CS"/>
</dbReference>
<evidence type="ECO:0000313" key="3">
    <source>
        <dbReference type="Proteomes" id="UP000034407"/>
    </source>
</evidence>
<dbReference type="InterPro" id="IPR029039">
    <property type="entry name" value="Flavoprotein-like_sf"/>
</dbReference>
<evidence type="ECO:0000313" key="2">
    <source>
        <dbReference type="EMBL" id="KKY00896.1"/>
    </source>
</evidence>
<dbReference type="PATRIC" id="fig|1629550.3.peg.1801"/>
<dbReference type="PROSITE" id="PS00201">
    <property type="entry name" value="FLAVODOXIN"/>
    <property type="match status" value="1"/>
</dbReference>
<dbReference type="Pfam" id="PF12724">
    <property type="entry name" value="Flavodoxin_5"/>
    <property type="match status" value="1"/>
</dbReference>
<dbReference type="SUPFAM" id="SSF52218">
    <property type="entry name" value="Flavoproteins"/>
    <property type="match status" value="1"/>
</dbReference>
<protein>
    <recommendedName>
        <fullName evidence="1">Flavodoxin domain-containing protein</fullName>
    </recommendedName>
</protein>
<dbReference type="InterPro" id="IPR052200">
    <property type="entry name" value="Protoporphyrinogen_IX_DH"/>
</dbReference>
<dbReference type="GO" id="GO:0006783">
    <property type="term" value="P:heme biosynthetic process"/>
    <property type="evidence" value="ECO:0007669"/>
    <property type="project" value="TreeGrafter"/>
</dbReference>
<dbReference type="InterPro" id="IPR026816">
    <property type="entry name" value="Flavodoxin_dom"/>
</dbReference>
<dbReference type="AlphaFoldDB" id="A0A0M3DFJ5"/>
<dbReference type="OrthoDB" id="2146857at2"/>
<dbReference type="RefSeq" id="WP_046823442.1">
    <property type="nucleotide sequence ID" value="NZ_JBCLWQ010000002.1"/>
</dbReference>
<evidence type="ECO:0000259" key="1">
    <source>
        <dbReference type="Pfam" id="PF12724"/>
    </source>
</evidence>
<reference evidence="2 3" key="1">
    <citation type="submission" date="2015-04" db="EMBL/GenBank/DDBJ databases">
        <title>Microcin producing Clostridium sp. JC272T.</title>
        <authorList>
            <person name="Jyothsna T."/>
            <person name="Sasikala C."/>
            <person name="Ramana C."/>
        </authorList>
    </citation>
    <scope>NUCLEOTIDE SEQUENCE [LARGE SCALE GENOMIC DNA]</scope>
    <source>
        <strain evidence="2 3">JC272</strain>
    </source>
</reference>
<accession>A0A0M3DFJ5</accession>
<comment type="caution">
    <text evidence="2">The sequence shown here is derived from an EMBL/GenBank/DDBJ whole genome shotgun (WGS) entry which is preliminary data.</text>
</comment>
<proteinExistence type="predicted"/>
<dbReference type="Gene3D" id="3.40.50.360">
    <property type="match status" value="1"/>
</dbReference>
<gene>
    <name evidence="2" type="ORF">VN21_11695</name>
</gene>